<dbReference type="KEGG" id="ccac:CcaHIS019_0406260"/>
<evidence type="ECO:0000256" key="1">
    <source>
        <dbReference type="SAM" id="MobiDB-lite"/>
    </source>
</evidence>
<dbReference type="EMBL" id="AP028215">
    <property type="protein sequence ID" value="BEI91806.1"/>
    <property type="molecule type" value="Genomic_DNA"/>
</dbReference>
<reference evidence="2" key="1">
    <citation type="journal article" date="2023" name="BMC Genomics">
        <title>Chromosome-level genome assemblies of Cutaneotrichosporon spp. (Trichosporonales, Basidiomycota) reveal imbalanced evolution between nucleotide sequences and chromosome synteny.</title>
        <authorList>
            <person name="Kobayashi Y."/>
            <person name="Kayamori A."/>
            <person name="Aoki K."/>
            <person name="Shiwa Y."/>
            <person name="Matsutani M."/>
            <person name="Fujita N."/>
            <person name="Sugita T."/>
            <person name="Iwasaki W."/>
            <person name="Tanaka N."/>
            <person name="Takashima M."/>
        </authorList>
    </citation>
    <scope>NUCLEOTIDE SEQUENCE</scope>
    <source>
        <strain evidence="2">HIS019</strain>
    </source>
</reference>
<dbReference type="GeneID" id="85495676"/>
<dbReference type="AlphaFoldDB" id="A0AA48L4G5"/>
<sequence length="107" mass="11210">MARDEDEVSIWSFEEQSGSWCCFASKKPAPLAKSTAQLSPSTAQLSPDSQRVYRPNAMQVPPSSPPSPSPAPSPSAASASASTQPRSVPQKGTGNPTGLRPPPRIHA</sequence>
<dbReference type="RefSeq" id="XP_060457071.1">
    <property type="nucleotide sequence ID" value="XM_060600482.1"/>
</dbReference>
<gene>
    <name evidence="2" type="ORF">CcaverHIS019_0406260</name>
</gene>
<feature type="compositionally biased region" description="Polar residues" evidence="1">
    <location>
        <begin position="34"/>
        <end position="49"/>
    </location>
</feature>
<feature type="compositionally biased region" description="Polar residues" evidence="1">
    <location>
        <begin position="83"/>
        <end position="96"/>
    </location>
</feature>
<proteinExistence type="predicted"/>
<feature type="region of interest" description="Disordered" evidence="1">
    <location>
        <begin position="34"/>
        <end position="107"/>
    </location>
</feature>
<organism evidence="2 3">
    <name type="scientific">Cutaneotrichosporon cavernicola</name>
    <dbReference type="NCBI Taxonomy" id="279322"/>
    <lineage>
        <taxon>Eukaryota</taxon>
        <taxon>Fungi</taxon>
        <taxon>Dikarya</taxon>
        <taxon>Basidiomycota</taxon>
        <taxon>Agaricomycotina</taxon>
        <taxon>Tremellomycetes</taxon>
        <taxon>Trichosporonales</taxon>
        <taxon>Trichosporonaceae</taxon>
        <taxon>Cutaneotrichosporon</taxon>
    </lineage>
</organism>
<name>A0AA48L4G5_9TREE</name>
<feature type="compositionally biased region" description="Pro residues" evidence="1">
    <location>
        <begin position="62"/>
        <end position="73"/>
    </location>
</feature>
<evidence type="ECO:0000313" key="3">
    <source>
        <dbReference type="Proteomes" id="UP001233271"/>
    </source>
</evidence>
<keyword evidence="3" id="KW-1185">Reference proteome</keyword>
<dbReference type="Proteomes" id="UP001233271">
    <property type="component" value="Chromosome 4"/>
</dbReference>
<evidence type="ECO:0000313" key="2">
    <source>
        <dbReference type="EMBL" id="BEI91806.1"/>
    </source>
</evidence>
<accession>A0AA48L4G5</accession>
<protein>
    <submittedName>
        <fullName evidence="2">Uncharacterized protein</fullName>
    </submittedName>
</protein>